<dbReference type="SUPFAM" id="SSF52540">
    <property type="entry name" value="P-loop containing nucleoside triphosphate hydrolases"/>
    <property type="match status" value="1"/>
</dbReference>
<proteinExistence type="predicted"/>
<dbReference type="Gene3D" id="3.40.50.300">
    <property type="entry name" value="P-loop containing nucleotide triphosphate hydrolases"/>
    <property type="match status" value="1"/>
</dbReference>
<dbReference type="PANTHER" id="PTHR37816:SF3">
    <property type="entry name" value="MODULATES DNA TOPOLOGY"/>
    <property type="match status" value="1"/>
</dbReference>
<protein>
    <submittedName>
        <fullName evidence="1">AAA family ATPase</fullName>
    </submittedName>
</protein>
<dbReference type="EMBL" id="CP117267">
    <property type="protein sequence ID" value="WFS24082.1"/>
    <property type="molecule type" value="Genomic_DNA"/>
</dbReference>
<dbReference type="InterPro" id="IPR027417">
    <property type="entry name" value="P-loop_NTPase"/>
</dbReference>
<evidence type="ECO:0000313" key="1">
    <source>
        <dbReference type="EMBL" id="WFS24082.1"/>
    </source>
</evidence>
<evidence type="ECO:0000313" key="2">
    <source>
        <dbReference type="Proteomes" id="UP000318939"/>
    </source>
</evidence>
<dbReference type="PANTHER" id="PTHR37816">
    <property type="entry name" value="YALI0E33011P"/>
    <property type="match status" value="1"/>
</dbReference>
<organism evidence="1 2">
    <name type="scientific">Rhizobium rhododendri</name>
    <dbReference type="NCBI Taxonomy" id="2506430"/>
    <lineage>
        <taxon>Bacteria</taxon>
        <taxon>Pseudomonadati</taxon>
        <taxon>Pseudomonadota</taxon>
        <taxon>Alphaproteobacteria</taxon>
        <taxon>Hyphomicrobiales</taxon>
        <taxon>Rhizobiaceae</taxon>
        <taxon>Rhizobium/Agrobacterium group</taxon>
        <taxon>Rhizobium</taxon>
    </lineage>
</organism>
<dbReference type="InterPro" id="IPR052922">
    <property type="entry name" value="Cytidylate_Kinase-2"/>
</dbReference>
<dbReference type="Proteomes" id="UP000318939">
    <property type="component" value="Chromosome"/>
</dbReference>
<reference evidence="1" key="1">
    <citation type="journal article" date="2019" name="Phytopathology">
        <title>A Novel Group of Rhizobium tumorigenes-Like Agrobacteria Associated with Crown Gall Disease of Rhododendron and Blueberry.</title>
        <authorList>
            <person name="Kuzmanovic N."/>
            <person name="Behrens P."/>
            <person name="Idczak E."/>
            <person name="Wagner S."/>
            <person name="Gotz M."/>
            <person name="Sproer C."/>
            <person name="Bunk B."/>
            <person name="Overmann J."/>
            <person name="Smalla K."/>
        </authorList>
    </citation>
    <scope>NUCLEOTIDE SEQUENCE</scope>
    <source>
        <strain evidence="1">Rho-6.2</strain>
    </source>
</reference>
<dbReference type="RefSeq" id="WP_142822572.1">
    <property type="nucleotide sequence ID" value="NZ_CP117267.1"/>
</dbReference>
<sequence>MTALTKPEAPNYLTDITDVAGRIAKASRIMVIGCSGGGKSTLSQYLAARFGLTYVSIDRDILWLPGWAQRDKQEQRRLMAEKVQEDRWAFDGTGPTSFDIRLPRTDIVIWVRMPRLLCIWGITTRWFRWIGRTRPEMAPGCPEKLDWEFLRYVWTFDNRFAPLVVASLVQNGPNVPVFQLKSRRQMRRLLDLLGPPA</sequence>
<keyword evidence="2" id="KW-1185">Reference proteome</keyword>
<reference evidence="1" key="2">
    <citation type="journal article" date="2023" name="MicrobiologyOpen">
        <title>Genomics of the tumorigenes clade of the family Rhizobiaceae and description of Rhizobium rhododendri sp. nov.</title>
        <authorList>
            <person name="Kuzmanovic N."/>
            <person name="diCenzo G.C."/>
            <person name="Bunk B."/>
            <person name="Sproeer C."/>
            <person name="Fruehling A."/>
            <person name="Neumann-Schaal M."/>
            <person name="Overmann J."/>
            <person name="Smalla K."/>
        </authorList>
    </citation>
    <scope>NUCLEOTIDE SEQUENCE</scope>
    <source>
        <strain evidence="1">Rho-6.2</strain>
    </source>
</reference>
<name>A0ABY8ILQ5_9HYPH</name>
<gene>
    <name evidence="1" type="ORF">PR018_06180</name>
</gene>
<accession>A0ABY8ILQ5</accession>